<accession>Q1IKB1</accession>
<dbReference type="AlphaFoldDB" id="Q1IKB1"/>
<dbReference type="GO" id="GO:0005737">
    <property type="term" value="C:cytoplasm"/>
    <property type="evidence" value="ECO:0007669"/>
    <property type="project" value="UniProtKB-SubCell"/>
</dbReference>
<dbReference type="Pfam" id="PF00977">
    <property type="entry name" value="His_biosynth"/>
    <property type="match status" value="1"/>
</dbReference>
<keyword evidence="12" id="KW-1185">Reference proteome</keyword>
<evidence type="ECO:0000256" key="8">
    <source>
        <dbReference type="ARBA" id="ARBA00023102"/>
    </source>
</evidence>
<keyword evidence="8 10" id="KW-0368">Histidine biosynthesis</keyword>
<name>Q1IKB1_KORVE</name>
<dbReference type="RefSeq" id="WP_011524488.1">
    <property type="nucleotide sequence ID" value="NC_008009.1"/>
</dbReference>
<organism evidence="11 12">
    <name type="scientific">Koribacter versatilis (strain Ellin345)</name>
    <dbReference type="NCBI Taxonomy" id="204669"/>
    <lineage>
        <taxon>Bacteria</taxon>
        <taxon>Pseudomonadati</taxon>
        <taxon>Acidobacteriota</taxon>
        <taxon>Terriglobia</taxon>
        <taxon>Terriglobales</taxon>
        <taxon>Candidatus Korobacteraceae</taxon>
        <taxon>Candidatus Korobacter</taxon>
    </lineage>
</organism>
<comment type="subcellular location">
    <subcellularLocation>
        <location evidence="2">Cytoplasm</location>
    </subcellularLocation>
</comment>
<proteinExistence type="inferred from homology"/>
<protein>
    <recommendedName>
        <fullName evidence="5">1-(5-phosphoribosyl)-5-[(5-phosphoribosylamino)methylideneamino]imidazole-4-carboxamideisomerase</fullName>
        <ecNumber evidence="5">5.3.1.16</ecNumber>
    </recommendedName>
</protein>
<evidence type="ECO:0000256" key="2">
    <source>
        <dbReference type="ARBA" id="ARBA00004496"/>
    </source>
</evidence>
<evidence type="ECO:0000256" key="9">
    <source>
        <dbReference type="ARBA" id="ARBA00023235"/>
    </source>
</evidence>
<comment type="pathway">
    <text evidence="3">Amino-acid biosynthesis; L-histidine biosynthesis; L-histidine from 5-phospho-alpha-D-ribose 1-diphosphate: step 4/9.</text>
</comment>
<gene>
    <name evidence="11" type="ordered locus">Acid345_3688</name>
</gene>
<dbReference type="HOGENOM" id="CLU_048577_1_1_0"/>
<evidence type="ECO:0000256" key="7">
    <source>
        <dbReference type="ARBA" id="ARBA00022605"/>
    </source>
</evidence>
<evidence type="ECO:0000313" key="12">
    <source>
        <dbReference type="Proteomes" id="UP000002432"/>
    </source>
</evidence>
<dbReference type="KEGG" id="aba:Acid345_3688"/>
<dbReference type="SUPFAM" id="SSF51366">
    <property type="entry name" value="Ribulose-phoshate binding barrel"/>
    <property type="match status" value="1"/>
</dbReference>
<evidence type="ECO:0000256" key="1">
    <source>
        <dbReference type="ARBA" id="ARBA00000901"/>
    </source>
</evidence>
<comment type="similarity">
    <text evidence="4 10">Belongs to the HisA/HisF family.</text>
</comment>
<dbReference type="UniPathway" id="UPA00031">
    <property type="reaction ID" value="UER00009"/>
</dbReference>
<keyword evidence="9 11" id="KW-0413">Isomerase</keyword>
<dbReference type="Gene3D" id="3.20.20.70">
    <property type="entry name" value="Aldolase class I"/>
    <property type="match status" value="1"/>
</dbReference>
<dbReference type="EMBL" id="CP000360">
    <property type="protein sequence ID" value="ABF42689.1"/>
    <property type="molecule type" value="Genomic_DNA"/>
</dbReference>
<dbReference type="GO" id="GO:0000105">
    <property type="term" value="P:L-histidine biosynthetic process"/>
    <property type="evidence" value="ECO:0007669"/>
    <property type="project" value="UniProtKB-UniPathway"/>
</dbReference>
<keyword evidence="7 10" id="KW-0028">Amino-acid biosynthesis</keyword>
<dbReference type="PANTHER" id="PTHR43090:SF2">
    <property type="entry name" value="1-(5-PHOSPHORIBOSYL)-5-[(5-PHOSPHORIBOSYLAMINO)METHYLIDENEAMINO] IMIDAZOLE-4-CARBOXAMIDE ISOMERASE"/>
    <property type="match status" value="1"/>
</dbReference>
<dbReference type="CDD" id="cd04732">
    <property type="entry name" value="HisA"/>
    <property type="match status" value="1"/>
</dbReference>
<dbReference type="InterPro" id="IPR011060">
    <property type="entry name" value="RibuloseP-bd_barrel"/>
</dbReference>
<dbReference type="OrthoDB" id="9807749at2"/>
<dbReference type="Proteomes" id="UP000002432">
    <property type="component" value="Chromosome"/>
</dbReference>
<dbReference type="EnsemblBacteria" id="ABF42689">
    <property type="protein sequence ID" value="ABF42689"/>
    <property type="gene ID" value="Acid345_3688"/>
</dbReference>
<dbReference type="STRING" id="204669.Acid345_3688"/>
<keyword evidence="6" id="KW-0963">Cytoplasm</keyword>
<sequence>MLIPSIDLMGGKIVQLVQGEKKAFETTDFDAWCERFAGFPMVQLIDLDAAKRQGDNRELIANIVLRLPCQVGGGVRDADVAERLLAIGAKRVIVGSSYIRDGRVDVDFARGLAERCGTDRVIAAIDSREGFVAVRGWQESVPITAGEMIAALTPYVGGFLYTHVDTEGLLVGFPTDIARRLRTLTEKQLIAAGGIRSQEEIDELDGIGVDAVVGMAIYTGKLVVKGNS</sequence>
<dbReference type="InterPro" id="IPR013785">
    <property type="entry name" value="Aldolase_TIM"/>
</dbReference>
<dbReference type="GO" id="GO:0003949">
    <property type="term" value="F:1-(5-phosphoribosyl)-5-[(5-phosphoribosylamino)methylideneamino]imidazole-4-carboxamide isomerase activity"/>
    <property type="evidence" value="ECO:0007669"/>
    <property type="project" value="UniProtKB-EC"/>
</dbReference>
<dbReference type="InterPro" id="IPR044524">
    <property type="entry name" value="Isoase_HisA-like"/>
</dbReference>
<dbReference type="PANTHER" id="PTHR43090">
    <property type="entry name" value="1-(5-PHOSPHORIBOSYL)-5-[(5-PHOSPHORIBOSYLAMINO)METHYLIDENEAMINO] IMIDAZOLE-4-CARBOXAMIDE ISOMERASE"/>
    <property type="match status" value="1"/>
</dbReference>
<evidence type="ECO:0000256" key="3">
    <source>
        <dbReference type="ARBA" id="ARBA00005133"/>
    </source>
</evidence>
<evidence type="ECO:0000256" key="5">
    <source>
        <dbReference type="ARBA" id="ARBA00012550"/>
    </source>
</evidence>
<dbReference type="GO" id="GO:0000162">
    <property type="term" value="P:L-tryptophan biosynthetic process"/>
    <property type="evidence" value="ECO:0007669"/>
    <property type="project" value="TreeGrafter"/>
</dbReference>
<dbReference type="EC" id="5.3.1.16" evidence="5"/>
<dbReference type="InterPro" id="IPR023016">
    <property type="entry name" value="HisA/PriA"/>
</dbReference>
<dbReference type="InterPro" id="IPR006062">
    <property type="entry name" value="His_biosynth"/>
</dbReference>
<evidence type="ECO:0000256" key="6">
    <source>
        <dbReference type="ARBA" id="ARBA00022490"/>
    </source>
</evidence>
<dbReference type="eggNOG" id="COG0106">
    <property type="taxonomic scope" value="Bacteria"/>
</dbReference>
<evidence type="ECO:0000256" key="4">
    <source>
        <dbReference type="ARBA" id="ARBA00009667"/>
    </source>
</evidence>
<comment type="catalytic activity">
    <reaction evidence="1">
        <text>1-(5-phospho-beta-D-ribosyl)-5-[(5-phospho-beta-D-ribosylamino)methylideneamino]imidazole-4-carboxamide = 5-[(5-phospho-1-deoxy-D-ribulos-1-ylimino)methylamino]-1-(5-phospho-beta-D-ribosyl)imidazole-4-carboxamide</text>
        <dbReference type="Rhea" id="RHEA:15469"/>
        <dbReference type="ChEBI" id="CHEBI:58435"/>
        <dbReference type="ChEBI" id="CHEBI:58525"/>
        <dbReference type="EC" id="5.3.1.16"/>
    </reaction>
</comment>
<evidence type="ECO:0000313" key="11">
    <source>
        <dbReference type="EMBL" id="ABF42689.1"/>
    </source>
</evidence>
<evidence type="ECO:0000256" key="10">
    <source>
        <dbReference type="RuleBase" id="RU003657"/>
    </source>
</evidence>
<reference evidence="11 12" key="1">
    <citation type="journal article" date="2009" name="Appl. Environ. Microbiol.">
        <title>Three genomes from the phylum Acidobacteria provide insight into the lifestyles of these microorganisms in soils.</title>
        <authorList>
            <person name="Ward N.L."/>
            <person name="Challacombe J.F."/>
            <person name="Janssen P.H."/>
            <person name="Henrissat B."/>
            <person name="Coutinho P.M."/>
            <person name="Wu M."/>
            <person name="Xie G."/>
            <person name="Haft D.H."/>
            <person name="Sait M."/>
            <person name="Badger J."/>
            <person name="Barabote R.D."/>
            <person name="Bradley B."/>
            <person name="Brettin T.S."/>
            <person name="Brinkac L.M."/>
            <person name="Bruce D."/>
            <person name="Creasy T."/>
            <person name="Daugherty S.C."/>
            <person name="Davidsen T.M."/>
            <person name="DeBoy R.T."/>
            <person name="Detter J.C."/>
            <person name="Dodson R.J."/>
            <person name="Durkin A.S."/>
            <person name="Ganapathy A."/>
            <person name="Gwinn-Giglio M."/>
            <person name="Han C.S."/>
            <person name="Khouri H."/>
            <person name="Kiss H."/>
            <person name="Kothari S.P."/>
            <person name="Madupu R."/>
            <person name="Nelson K.E."/>
            <person name="Nelson W.C."/>
            <person name="Paulsen I."/>
            <person name="Penn K."/>
            <person name="Ren Q."/>
            <person name="Rosovitz M.J."/>
            <person name="Selengut J.D."/>
            <person name="Shrivastava S."/>
            <person name="Sullivan S.A."/>
            <person name="Tapia R."/>
            <person name="Thompson L.S."/>
            <person name="Watkins K.L."/>
            <person name="Yang Q."/>
            <person name="Yu C."/>
            <person name="Zafar N."/>
            <person name="Zhou L."/>
            <person name="Kuske C.R."/>
        </authorList>
    </citation>
    <scope>NUCLEOTIDE SEQUENCE [LARGE SCALE GENOMIC DNA]</scope>
    <source>
        <strain evidence="11 12">Ellin345</strain>
    </source>
</reference>